<evidence type="ECO:0000313" key="2">
    <source>
        <dbReference type="EMBL" id="CAB4265725.1"/>
    </source>
</evidence>
<dbReference type="Proteomes" id="UP000507222">
    <property type="component" value="Unassembled WGS sequence"/>
</dbReference>
<organism evidence="2 3">
    <name type="scientific">Prunus armeniaca</name>
    <name type="common">Apricot</name>
    <name type="synonym">Armeniaca vulgaris</name>
    <dbReference type="NCBI Taxonomy" id="36596"/>
    <lineage>
        <taxon>Eukaryota</taxon>
        <taxon>Viridiplantae</taxon>
        <taxon>Streptophyta</taxon>
        <taxon>Embryophyta</taxon>
        <taxon>Tracheophyta</taxon>
        <taxon>Spermatophyta</taxon>
        <taxon>Magnoliopsida</taxon>
        <taxon>eudicotyledons</taxon>
        <taxon>Gunneridae</taxon>
        <taxon>Pentapetalae</taxon>
        <taxon>rosids</taxon>
        <taxon>fabids</taxon>
        <taxon>Rosales</taxon>
        <taxon>Rosaceae</taxon>
        <taxon>Amygdaloideae</taxon>
        <taxon>Amygdaleae</taxon>
        <taxon>Prunus</taxon>
    </lineage>
</organism>
<evidence type="ECO:0000313" key="3">
    <source>
        <dbReference type="Proteomes" id="UP000507222"/>
    </source>
</evidence>
<sequence>MNIEQLQNPDGKKLAKSFPSSQFLVHKLSSTSNGSKLCEADKSGQALTIKLQVASHPEPNSQRVQDQQSLYNEGTRSERPNNIKL</sequence>
<accession>A0A6J5TRP2</accession>
<reference evidence="2 3" key="1">
    <citation type="submission" date="2020-05" db="EMBL/GenBank/DDBJ databases">
        <authorList>
            <person name="Campoy J."/>
            <person name="Schneeberger K."/>
            <person name="Spophaly S."/>
        </authorList>
    </citation>
    <scope>NUCLEOTIDE SEQUENCE [LARGE SCALE GENOMIC DNA]</scope>
    <source>
        <strain evidence="2">PruArmRojPasFocal</strain>
    </source>
</reference>
<feature type="compositionally biased region" description="Basic and acidic residues" evidence="1">
    <location>
        <begin position="75"/>
        <end position="85"/>
    </location>
</feature>
<name>A0A6J5TRP2_PRUAR</name>
<gene>
    <name evidence="2" type="ORF">CURHAP_LOCUS7905</name>
</gene>
<protein>
    <submittedName>
        <fullName evidence="2">Uncharacterized protein</fullName>
    </submittedName>
</protein>
<dbReference type="EMBL" id="CAEKDK010000001">
    <property type="protein sequence ID" value="CAB4265725.1"/>
    <property type="molecule type" value="Genomic_DNA"/>
</dbReference>
<feature type="compositionally biased region" description="Polar residues" evidence="1">
    <location>
        <begin position="58"/>
        <end position="74"/>
    </location>
</feature>
<feature type="region of interest" description="Disordered" evidence="1">
    <location>
        <begin position="54"/>
        <end position="85"/>
    </location>
</feature>
<proteinExistence type="predicted"/>
<dbReference type="AlphaFoldDB" id="A0A6J5TRP2"/>
<evidence type="ECO:0000256" key="1">
    <source>
        <dbReference type="SAM" id="MobiDB-lite"/>
    </source>
</evidence>